<feature type="compositionally biased region" description="Pro residues" evidence="1">
    <location>
        <begin position="69"/>
        <end position="79"/>
    </location>
</feature>
<evidence type="ECO:0000313" key="3">
    <source>
        <dbReference type="Proteomes" id="UP001163687"/>
    </source>
</evidence>
<organism evidence="2 3">
    <name type="scientific">Caldinitratiruptor microaerophilus</name>
    <dbReference type="NCBI Taxonomy" id="671077"/>
    <lineage>
        <taxon>Bacteria</taxon>
        <taxon>Bacillati</taxon>
        <taxon>Bacillota</taxon>
        <taxon>Clostridia</taxon>
        <taxon>Eubacteriales</taxon>
        <taxon>Symbiobacteriaceae</taxon>
        <taxon>Caldinitratiruptor</taxon>
    </lineage>
</organism>
<dbReference type="RefSeq" id="WP_264842293.1">
    <property type="nucleotide sequence ID" value="NZ_AP025628.1"/>
</dbReference>
<feature type="region of interest" description="Disordered" evidence="1">
    <location>
        <begin position="30"/>
        <end position="112"/>
    </location>
</feature>
<proteinExistence type="predicted"/>
<keyword evidence="3" id="KW-1185">Reference proteome</keyword>
<dbReference type="Proteomes" id="UP001163687">
    <property type="component" value="Chromosome"/>
</dbReference>
<evidence type="ECO:0000256" key="1">
    <source>
        <dbReference type="SAM" id="MobiDB-lite"/>
    </source>
</evidence>
<name>A0AA35CPW4_9FIRM</name>
<feature type="compositionally biased region" description="Basic and acidic residues" evidence="1">
    <location>
        <begin position="81"/>
        <end position="100"/>
    </location>
</feature>
<feature type="compositionally biased region" description="Pro residues" evidence="1">
    <location>
        <begin position="32"/>
        <end position="52"/>
    </location>
</feature>
<sequence length="170" mass="18069">MKVNAPLVRFVLTVAGLTAGTAVLGQVARAPAGPPEPLPVAPPDSPAGPVPVVPGVSAEARQAEAGPPALAPLPPPPPATGRREGGQPARRLWDDDRYEHDDEDERYEGEDGHEWREYEDDEDGWEDDRRVGGVAQFLSPRTSAESRVAPRTAGALPAPGVLPEIRARRS</sequence>
<evidence type="ECO:0000313" key="2">
    <source>
        <dbReference type="EMBL" id="BDG61660.1"/>
    </source>
</evidence>
<dbReference type="AlphaFoldDB" id="A0AA35CPW4"/>
<dbReference type="KEGG" id="cmic:caldi_27500"/>
<feature type="region of interest" description="Disordered" evidence="1">
    <location>
        <begin position="138"/>
        <end position="170"/>
    </location>
</feature>
<gene>
    <name evidence="2" type="ORF">caldi_27500</name>
</gene>
<protein>
    <submittedName>
        <fullName evidence="2">Uncharacterized protein</fullName>
    </submittedName>
</protein>
<accession>A0AA35CPW4</accession>
<reference evidence="2" key="1">
    <citation type="submission" date="2022-03" db="EMBL/GenBank/DDBJ databases">
        <title>Complete genome sequence of Caldinitratiruptor microaerophilus.</title>
        <authorList>
            <person name="Mukaiyama R."/>
            <person name="Nishiyama T."/>
            <person name="Ueda K."/>
        </authorList>
    </citation>
    <scope>NUCLEOTIDE SEQUENCE</scope>
    <source>
        <strain evidence="2">JCM 16183</strain>
    </source>
</reference>
<dbReference type="EMBL" id="AP025628">
    <property type="protein sequence ID" value="BDG61660.1"/>
    <property type="molecule type" value="Genomic_DNA"/>
</dbReference>